<proteinExistence type="predicted"/>
<keyword evidence="3" id="KW-1185">Reference proteome</keyword>
<dbReference type="Proteomes" id="UP000500857">
    <property type="component" value="Chromosome"/>
</dbReference>
<dbReference type="KEGG" id="oxy:HCG48_17110"/>
<feature type="compositionally biased region" description="Basic and acidic residues" evidence="1">
    <location>
        <begin position="1"/>
        <end position="11"/>
    </location>
</feature>
<organism evidence="2 3">
    <name type="scientific">Oxynema aestuarii AP17</name>
    <dbReference type="NCBI Taxonomy" id="2064643"/>
    <lineage>
        <taxon>Bacteria</taxon>
        <taxon>Bacillati</taxon>
        <taxon>Cyanobacteriota</taxon>
        <taxon>Cyanophyceae</taxon>
        <taxon>Oscillatoriophycideae</taxon>
        <taxon>Oscillatoriales</taxon>
        <taxon>Oscillatoriaceae</taxon>
        <taxon>Oxynema</taxon>
        <taxon>Oxynema aestuarii</taxon>
    </lineage>
</organism>
<feature type="region of interest" description="Disordered" evidence="1">
    <location>
        <begin position="1"/>
        <end position="55"/>
    </location>
</feature>
<evidence type="ECO:0000256" key="1">
    <source>
        <dbReference type="SAM" id="MobiDB-lite"/>
    </source>
</evidence>
<accession>A0A6H1TZP7</accession>
<gene>
    <name evidence="2" type="ORF">HCG48_17110</name>
</gene>
<name>A0A6H1TZP7_9CYAN</name>
<dbReference type="AlphaFoldDB" id="A0A6H1TZP7"/>
<sequence>MPSFLVDRDNKSPQQQRSPPPTEAIENRAIAATEGQSKTRNSPLQTQPGFLERVK</sequence>
<reference evidence="2 3" key="1">
    <citation type="submission" date="2020-04" db="EMBL/GenBank/DDBJ databases">
        <authorList>
            <person name="Basu S."/>
            <person name="Maruthanayagam V."/>
            <person name="Chakraborty S."/>
            <person name="Pramanik A."/>
            <person name="Mukherjee J."/>
            <person name="Brink B."/>
        </authorList>
    </citation>
    <scope>NUCLEOTIDE SEQUENCE [LARGE SCALE GENOMIC DNA]</scope>
    <source>
        <strain evidence="2 3">AP17</strain>
    </source>
</reference>
<feature type="compositionally biased region" description="Polar residues" evidence="1">
    <location>
        <begin position="34"/>
        <end position="48"/>
    </location>
</feature>
<dbReference type="EMBL" id="CP051167">
    <property type="protein sequence ID" value="QIZ72082.1"/>
    <property type="molecule type" value="Genomic_DNA"/>
</dbReference>
<dbReference type="RefSeq" id="WP_168570233.1">
    <property type="nucleotide sequence ID" value="NZ_CP051167.1"/>
</dbReference>
<evidence type="ECO:0000313" key="2">
    <source>
        <dbReference type="EMBL" id="QIZ72082.1"/>
    </source>
</evidence>
<protein>
    <submittedName>
        <fullName evidence="2">Uncharacterized protein</fullName>
    </submittedName>
</protein>
<evidence type="ECO:0000313" key="3">
    <source>
        <dbReference type="Proteomes" id="UP000500857"/>
    </source>
</evidence>